<proteinExistence type="predicted"/>
<evidence type="ECO:0000313" key="3">
    <source>
        <dbReference type="Proteomes" id="UP000273500"/>
    </source>
</evidence>
<evidence type="ECO:0000256" key="1">
    <source>
        <dbReference type="SAM" id="MobiDB-lite"/>
    </source>
</evidence>
<sequence length="72" mass="7360">MKVLVFPALLAVAIITTPPKPFVQAQAGKPLMATNTPTASTASFAPAHAPAQPAPIKADKPALVTEASTARR</sequence>
<reference evidence="2 3" key="1">
    <citation type="submission" date="2018-12" db="EMBL/GenBank/DDBJ databases">
        <authorList>
            <person name="Feng G."/>
            <person name="Zhu H."/>
        </authorList>
    </citation>
    <scope>NUCLEOTIDE SEQUENCE [LARGE SCALE GENOMIC DNA]</scope>
    <source>
        <strain evidence="2 3">KCTC 12533</strain>
    </source>
</reference>
<feature type="region of interest" description="Disordered" evidence="1">
    <location>
        <begin position="37"/>
        <end position="72"/>
    </location>
</feature>
<name>A0A428KSU2_9BACT</name>
<accession>A0A428KSU2</accession>
<evidence type="ECO:0000313" key="2">
    <source>
        <dbReference type="EMBL" id="RSK49564.1"/>
    </source>
</evidence>
<gene>
    <name evidence="2" type="ORF">EI291_08730</name>
</gene>
<comment type="caution">
    <text evidence="2">The sequence shown here is derived from an EMBL/GenBank/DDBJ whole genome shotgun (WGS) entry which is preliminary data.</text>
</comment>
<organism evidence="2 3">
    <name type="scientific">Hymenobacter rigui</name>
    <dbReference type="NCBI Taxonomy" id="334424"/>
    <lineage>
        <taxon>Bacteria</taxon>
        <taxon>Pseudomonadati</taxon>
        <taxon>Bacteroidota</taxon>
        <taxon>Cytophagia</taxon>
        <taxon>Cytophagales</taxon>
        <taxon>Hymenobacteraceae</taxon>
        <taxon>Hymenobacter</taxon>
    </lineage>
</organism>
<dbReference type="RefSeq" id="WP_125419418.1">
    <property type="nucleotide sequence ID" value="NZ_RWIT01000003.1"/>
</dbReference>
<protein>
    <submittedName>
        <fullName evidence="2">Uncharacterized protein</fullName>
    </submittedName>
</protein>
<dbReference type="AlphaFoldDB" id="A0A428KSU2"/>
<dbReference type="EMBL" id="RWIT01000003">
    <property type="protein sequence ID" value="RSK49564.1"/>
    <property type="molecule type" value="Genomic_DNA"/>
</dbReference>
<dbReference type="Proteomes" id="UP000273500">
    <property type="component" value="Unassembled WGS sequence"/>
</dbReference>
<feature type="compositionally biased region" description="Low complexity" evidence="1">
    <location>
        <begin position="37"/>
        <end position="56"/>
    </location>
</feature>
<keyword evidence="3" id="KW-1185">Reference proteome</keyword>